<reference evidence="2 3" key="1">
    <citation type="submission" date="2018-01" db="EMBL/GenBank/DDBJ databases">
        <authorList>
            <person name="Gaut B.S."/>
            <person name="Morton B.R."/>
            <person name="Clegg M.T."/>
            <person name="Duvall M.R."/>
        </authorList>
    </citation>
    <scope>NUCLEOTIDE SEQUENCE [LARGE SCALE GENOMIC DNA]</scope>
    <source>
        <strain evidence="2">Cupriavidus taiwanensis cmp 52</strain>
    </source>
</reference>
<evidence type="ECO:0000313" key="3">
    <source>
        <dbReference type="Proteomes" id="UP000256805"/>
    </source>
</evidence>
<protein>
    <submittedName>
        <fullName evidence="2">Uncharacterized protein</fullName>
    </submittedName>
</protein>
<proteinExistence type="predicted"/>
<dbReference type="Proteomes" id="UP000256805">
    <property type="component" value="Unassembled WGS sequence"/>
</dbReference>
<name>A0A375ITW7_9BURK</name>
<dbReference type="AlphaFoldDB" id="A0A375ITW7"/>
<gene>
    <name evidence="2" type="ORF">CBM2634_A10230</name>
</gene>
<evidence type="ECO:0000256" key="1">
    <source>
        <dbReference type="SAM" id="MobiDB-lite"/>
    </source>
</evidence>
<organism evidence="2 3">
    <name type="scientific">Cupriavidus taiwanensis</name>
    <dbReference type="NCBI Taxonomy" id="164546"/>
    <lineage>
        <taxon>Bacteria</taxon>
        <taxon>Pseudomonadati</taxon>
        <taxon>Pseudomonadota</taxon>
        <taxon>Betaproteobacteria</taxon>
        <taxon>Burkholderiales</taxon>
        <taxon>Burkholderiaceae</taxon>
        <taxon>Cupriavidus</taxon>
    </lineage>
</organism>
<feature type="region of interest" description="Disordered" evidence="1">
    <location>
        <begin position="1"/>
        <end position="22"/>
    </location>
</feature>
<dbReference type="EMBL" id="OVTA01000001">
    <property type="protein sequence ID" value="SPR96027.1"/>
    <property type="molecule type" value="Genomic_DNA"/>
</dbReference>
<sequence length="22" mass="2211">MDASAGAGRKVTASKFTNRSVG</sequence>
<evidence type="ECO:0000313" key="2">
    <source>
        <dbReference type="EMBL" id="SPR96027.1"/>
    </source>
</evidence>
<accession>A0A375ITW7</accession>